<evidence type="ECO:0000313" key="2">
    <source>
        <dbReference type="EMBL" id="AHX56886.1"/>
    </source>
</evidence>
<dbReference type="EMBL" id="CAEY01000863">
    <property type="status" value="NOT_ANNOTATED_CDS"/>
    <property type="molecule type" value="Genomic_DNA"/>
</dbReference>
<dbReference type="EnsemblMetazoa" id="tetur30g00390.1">
    <property type="protein sequence ID" value="tetur30g00390.1"/>
    <property type="gene ID" value="tetur30g00390"/>
</dbReference>
<dbReference type="GeneID" id="107369221"/>
<dbReference type="Gene3D" id="3.40.50.2000">
    <property type="entry name" value="Glycogen Phosphorylase B"/>
    <property type="match status" value="2"/>
</dbReference>
<dbReference type="InterPro" id="IPR002213">
    <property type="entry name" value="UDP_glucos_trans"/>
</dbReference>
<dbReference type="HOGENOM" id="CLU_000537_0_0_1"/>
<gene>
    <name evidence="3" type="primary">107369221</name>
    <name evidence="2" type="synonym">UGT202A12</name>
</gene>
<sequence>MVTENDKRLKILFTALFGPGHLNACLGIGLLLQKRGHQVYVAHFPRHRPTVEKHGFKFFSLLDYAEPEFPIMDMLDGFEAQATLAFENARKLTVLEQIREKAKENDLVNFIRASRGENYVMMKIVKEINPDICLADYLFNMPWMFLVDCPVIPVKSVNPLELYNGPPPLTGCSVHDSPTVWEEFRQVTRKADLEIESELQKLFADFNVEFESYNCAQQLGIYIYPGPLDYHELSPPKENWVRLDSSIRSPETMNFELPDKLKDKPGKLIYISMGTLASAVTQLLTMILNPLVNSPHRFIVSTGVNGDSIKLHDNMWGDKFINQIALLPKIDLFITHGGSNSLIEGLTVGKPLIVIPQFGDQLDNAQRIVDLGLGVRINLHEFSGEKLLKAIEDVLNNKEIHSNVARVSEELKKSDSRDKVISLIEQLARNKTLC</sequence>
<dbReference type="CDD" id="cd03784">
    <property type="entry name" value="GT1_Gtf-like"/>
    <property type="match status" value="1"/>
</dbReference>
<dbReference type="KEGG" id="tut:107369221"/>
<dbReference type="GO" id="GO:0008194">
    <property type="term" value="F:UDP-glycosyltransferase activity"/>
    <property type="evidence" value="ECO:0007669"/>
    <property type="project" value="InterPro"/>
</dbReference>
<evidence type="ECO:0000256" key="1">
    <source>
        <dbReference type="ARBA" id="ARBA00022679"/>
    </source>
</evidence>
<dbReference type="PANTHER" id="PTHR48050">
    <property type="entry name" value="STEROL 3-BETA-GLUCOSYLTRANSFERASE"/>
    <property type="match status" value="1"/>
</dbReference>
<dbReference type="EMBL" id="KJ584758">
    <property type="protein sequence ID" value="AHX56886.1"/>
    <property type="molecule type" value="mRNA"/>
</dbReference>
<dbReference type="SUPFAM" id="SSF53756">
    <property type="entry name" value="UDP-Glycosyltransferase/glycogen phosphorylase"/>
    <property type="match status" value="1"/>
</dbReference>
<reference evidence="4" key="1">
    <citation type="submission" date="2011-08" db="EMBL/GenBank/DDBJ databases">
        <authorList>
            <person name="Rombauts S."/>
        </authorList>
    </citation>
    <scope>NUCLEOTIDE SEQUENCE</scope>
    <source>
        <strain evidence="4">London</strain>
    </source>
</reference>
<name>T1L0E9_TETUR</name>
<dbReference type="Pfam" id="PF00201">
    <property type="entry name" value="UDPGT"/>
    <property type="match status" value="1"/>
</dbReference>
<reference evidence="2" key="2">
    <citation type="journal article" date="2014" name="Insect Biochem. Mol. Biol.">
        <title>Bacterial origin of a diverse family of UDP-glycosyltransferase genes in the Tetranychus urticae genome.</title>
        <authorList>
            <person name="Ahn S.J."/>
            <person name="Dermauw W."/>
            <person name="Wybouw N."/>
            <person name="Heckel D.G."/>
            <person name="Van Leeuwen T."/>
        </authorList>
    </citation>
    <scope>NUCLEOTIDE SEQUENCE</scope>
</reference>
<reference evidence="3" key="4">
    <citation type="submission" date="2015-06" db="UniProtKB">
        <authorList>
            <consortium name="EnsemblMetazoa"/>
        </authorList>
    </citation>
    <scope>IDENTIFICATION</scope>
</reference>
<proteinExistence type="evidence at transcript level"/>
<dbReference type="InterPro" id="IPR050426">
    <property type="entry name" value="Glycosyltransferase_28"/>
</dbReference>
<organism evidence="3 4">
    <name type="scientific">Tetranychus urticae</name>
    <name type="common">Two-spotted spider mite</name>
    <dbReference type="NCBI Taxonomy" id="32264"/>
    <lineage>
        <taxon>Eukaryota</taxon>
        <taxon>Metazoa</taxon>
        <taxon>Ecdysozoa</taxon>
        <taxon>Arthropoda</taxon>
        <taxon>Chelicerata</taxon>
        <taxon>Arachnida</taxon>
        <taxon>Acari</taxon>
        <taxon>Acariformes</taxon>
        <taxon>Trombidiformes</taxon>
        <taxon>Prostigmata</taxon>
        <taxon>Eleutherengona</taxon>
        <taxon>Raphignathae</taxon>
        <taxon>Tetranychoidea</taxon>
        <taxon>Tetranychidae</taxon>
        <taxon>Tetranychus</taxon>
    </lineage>
</organism>
<dbReference type="RefSeq" id="NP_001310094.1">
    <property type="nucleotide sequence ID" value="NM_001323165.1"/>
</dbReference>
<dbReference type="PANTHER" id="PTHR48050:SF13">
    <property type="entry name" value="STEROL 3-BETA-GLUCOSYLTRANSFERASE UGT80A2"/>
    <property type="match status" value="1"/>
</dbReference>
<reference evidence="2" key="3">
    <citation type="submission" date="2014-03" db="EMBL/GenBank/DDBJ databases">
        <authorList>
            <person name="Ahn S.-J."/>
            <person name="Dermauw W."/>
            <person name="Wybouw N."/>
            <person name="Heckel D.G."/>
            <person name="Van Leeuwen T."/>
        </authorList>
    </citation>
    <scope>NUCLEOTIDE SEQUENCE</scope>
</reference>
<evidence type="ECO:0000313" key="4">
    <source>
        <dbReference type="Proteomes" id="UP000015104"/>
    </source>
</evidence>
<accession>T1L0E9</accession>
<evidence type="ECO:0000313" key="3">
    <source>
        <dbReference type="EnsemblMetazoa" id="tetur30g00390.1"/>
    </source>
</evidence>
<dbReference type="OrthoDB" id="5835829at2759"/>
<protein>
    <submittedName>
        <fullName evidence="2">UDP-glycosyltransferase 202A12</fullName>
    </submittedName>
</protein>
<keyword evidence="1 2" id="KW-0808">Transferase</keyword>
<dbReference type="eggNOG" id="KOG1192">
    <property type="taxonomic scope" value="Eukaryota"/>
</dbReference>
<dbReference type="AlphaFoldDB" id="T1L0E9"/>
<dbReference type="Proteomes" id="UP000015104">
    <property type="component" value="Unassembled WGS sequence"/>
</dbReference>
<keyword evidence="4" id="KW-1185">Reference proteome</keyword>